<evidence type="ECO:0000313" key="1">
    <source>
        <dbReference type="EMBL" id="MBZ6016784.1"/>
    </source>
</evidence>
<dbReference type="Proteomes" id="UP000727071">
    <property type="component" value="Unassembled WGS sequence"/>
</dbReference>
<accession>A0AB35G1Y0</accession>
<name>A0AB35G1Y0_LEUGE</name>
<sequence>MLYIGGSDVVSQEFFADSGDIATEKIVDNVWTAVNNMLWPWQIWEQV</sequence>
<comment type="caution">
    <text evidence="1">The sequence shown here is derived from an EMBL/GenBank/DDBJ whole genome shotgun (WGS) entry which is preliminary data.</text>
</comment>
<gene>
    <name evidence="1" type="ORF">KII88_09680</name>
</gene>
<organism evidence="1 2">
    <name type="scientific">Leuconostoc gelidum subsp. gelidum</name>
    <dbReference type="NCBI Taxonomy" id="1607839"/>
    <lineage>
        <taxon>Bacteria</taxon>
        <taxon>Bacillati</taxon>
        <taxon>Bacillota</taxon>
        <taxon>Bacilli</taxon>
        <taxon>Lactobacillales</taxon>
        <taxon>Lactobacillaceae</taxon>
        <taxon>Leuconostoc</taxon>
        <taxon>Leuconostoc gelidum group</taxon>
    </lineage>
</organism>
<dbReference type="RefSeq" id="WP_220744724.1">
    <property type="nucleotide sequence ID" value="NZ_JAHBFV010000024.1"/>
</dbReference>
<proteinExistence type="predicted"/>
<reference evidence="1" key="1">
    <citation type="submission" date="2021-05" db="EMBL/GenBank/DDBJ databases">
        <title>Pangenome of Leuconostoc gelidum warrants species status for Leuconostoc gelidum subsp. gasicomitatum.</title>
        <authorList>
            <person name="Johansson P."/>
            <person name="Sade E."/>
            <person name="Hultman J."/>
            <person name="Auvinen P."/>
            <person name="Bjorkroth J."/>
        </authorList>
    </citation>
    <scope>NUCLEOTIDE SEQUENCE</scope>
    <source>
        <strain evidence="1">C220d</strain>
    </source>
</reference>
<dbReference type="EMBL" id="JAHBFV010000024">
    <property type="protein sequence ID" value="MBZ6016784.1"/>
    <property type="molecule type" value="Genomic_DNA"/>
</dbReference>
<evidence type="ECO:0000313" key="2">
    <source>
        <dbReference type="Proteomes" id="UP000727071"/>
    </source>
</evidence>
<dbReference type="AlphaFoldDB" id="A0AB35G1Y0"/>
<protein>
    <submittedName>
        <fullName evidence="1">Uncharacterized protein</fullName>
    </submittedName>
</protein>